<reference evidence="2" key="1">
    <citation type="submission" date="2023-06" db="EMBL/GenBank/DDBJ databases">
        <title>Reference genome for the Northern bat (Eptesicus nilssonii), a most northern bat species.</title>
        <authorList>
            <person name="Laine V.N."/>
            <person name="Pulliainen A.T."/>
            <person name="Lilley T.M."/>
        </authorList>
    </citation>
    <scope>NUCLEOTIDE SEQUENCE</scope>
    <source>
        <strain evidence="2">BLF_Eptnil</strain>
        <tissue evidence="2">Kidney</tissue>
    </source>
</reference>
<evidence type="ECO:0000313" key="3">
    <source>
        <dbReference type="Proteomes" id="UP001177744"/>
    </source>
</evidence>
<sequence length="190" mass="20930">MSWRRRRNQAPAAEAGCDLGDEEAACPMIPGCSQPEKSPTLHPRENGEAATCSPGTSTCSWLQPVDGEAAHPTDPGTSTCGWLWPRRWRSRPIPWSRAPALVAASQAKPPAHHSLRLQPAWAPLADQREESPGSRVPVVGWRRESWVPDVGPRQRSEANFSSWYSLCWIASRRALSTGTLKPVNVPCHEQ</sequence>
<dbReference type="AlphaFoldDB" id="A0AA40I2H7"/>
<accession>A0AA40I2H7</accession>
<dbReference type="Proteomes" id="UP001177744">
    <property type="component" value="Unassembled WGS sequence"/>
</dbReference>
<comment type="caution">
    <text evidence="2">The sequence shown here is derived from an EMBL/GenBank/DDBJ whole genome shotgun (WGS) entry which is preliminary data.</text>
</comment>
<name>A0AA40I2H7_CNENI</name>
<organism evidence="2 3">
    <name type="scientific">Cnephaeus nilssonii</name>
    <name type="common">Northern bat</name>
    <name type="synonym">Eptesicus nilssonii</name>
    <dbReference type="NCBI Taxonomy" id="3371016"/>
    <lineage>
        <taxon>Eukaryota</taxon>
        <taxon>Metazoa</taxon>
        <taxon>Chordata</taxon>
        <taxon>Craniata</taxon>
        <taxon>Vertebrata</taxon>
        <taxon>Euteleostomi</taxon>
        <taxon>Mammalia</taxon>
        <taxon>Eutheria</taxon>
        <taxon>Laurasiatheria</taxon>
        <taxon>Chiroptera</taxon>
        <taxon>Yangochiroptera</taxon>
        <taxon>Vespertilionidae</taxon>
        <taxon>Cnephaeus</taxon>
    </lineage>
</organism>
<dbReference type="EMBL" id="JAULJE010000007">
    <property type="protein sequence ID" value="KAK1341406.1"/>
    <property type="molecule type" value="Genomic_DNA"/>
</dbReference>
<gene>
    <name evidence="2" type="ORF">QTO34_017812</name>
</gene>
<evidence type="ECO:0000256" key="1">
    <source>
        <dbReference type="SAM" id="MobiDB-lite"/>
    </source>
</evidence>
<protein>
    <submittedName>
        <fullName evidence="2">Uncharacterized protein</fullName>
    </submittedName>
</protein>
<feature type="region of interest" description="Disordered" evidence="1">
    <location>
        <begin position="36"/>
        <end position="55"/>
    </location>
</feature>
<keyword evidence="3" id="KW-1185">Reference proteome</keyword>
<evidence type="ECO:0000313" key="2">
    <source>
        <dbReference type="EMBL" id="KAK1341406.1"/>
    </source>
</evidence>
<proteinExistence type="predicted"/>